<evidence type="ECO:0000313" key="2">
    <source>
        <dbReference type="Proteomes" id="UP000649617"/>
    </source>
</evidence>
<gene>
    <name evidence="1" type="ORF">SPIL2461_LOCUS2196</name>
</gene>
<dbReference type="EMBL" id="CAJNIZ010002325">
    <property type="protein sequence ID" value="CAE7209315.1"/>
    <property type="molecule type" value="Genomic_DNA"/>
</dbReference>
<comment type="caution">
    <text evidence="1">The sequence shown here is derived from an EMBL/GenBank/DDBJ whole genome shotgun (WGS) entry which is preliminary data.</text>
</comment>
<dbReference type="Gene3D" id="1.25.40.10">
    <property type="entry name" value="Tetratricopeptide repeat domain"/>
    <property type="match status" value="1"/>
</dbReference>
<proteinExistence type="predicted"/>
<dbReference type="Proteomes" id="UP000649617">
    <property type="component" value="Unassembled WGS sequence"/>
</dbReference>
<name>A0A812JUT0_SYMPI</name>
<sequence length="86" mass="9141">LLSEMVQGTVAPDLISFSATIRACEKGGAWHMALYLLSQMPMARIAADVISVSTGISACELGGQSQMAPYLFAQMDQCEQPALCKS</sequence>
<evidence type="ECO:0008006" key="3">
    <source>
        <dbReference type="Google" id="ProtNLM"/>
    </source>
</evidence>
<reference evidence="1" key="1">
    <citation type="submission" date="2021-02" db="EMBL/GenBank/DDBJ databases">
        <authorList>
            <person name="Dougan E. K."/>
            <person name="Rhodes N."/>
            <person name="Thang M."/>
            <person name="Chan C."/>
        </authorList>
    </citation>
    <scope>NUCLEOTIDE SEQUENCE</scope>
</reference>
<evidence type="ECO:0000313" key="1">
    <source>
        <dbReference type="EMBL" id="CAE7209315.1"/>
    </source>
</evidence>
<dbReference type="OrthoDB" id="185373at2759"/>
<protein>
    <recommendedName>
        <fullName evidence="3">Pentatricopeptide repeat-containing protein</fullName>
    </recommendedName>
</protein>
<feature type="non-terminal residue" evidence="1">
    <location>
        <position position="86"/>
    </location>
</feature>
<accession>A0A812JUT0</accession>
<organism evidence="1 2">
    <name type="scientific">Symbiodinium pilosum</name>
    <name type="common">Dinoflagellate</name>
    <dbReference type="NCBI Taxonomy" id="2952"/>
    <lineage>
        <taxon>Eukaryota</taxon>
        <taxon>Sar</taxon>
        <taxon>Alveolata</taxon>
        <taxon>Dinophyceae</taxon>
        <taxon>Suessiales</taxon>
        <taxon>Symbiodiniaceae</taxon>
        <taxon>Symbiodinium</taxon>
    </lineage>
</organism>
<dbReference type="AlphaFoldDB" id="A0A812JUT0"/>
<keyword evidence="2" id="KW-1185">Reference proteome</keyword>
<dbReference type="InterPro" id="IPR011990">
    <property type="entry name" value="TPR-like_helical_dom_sf"/>
</dbReference>